<dbReference type="Proteomes" id="UP001611075">
    <property type="component" value="Unassembled WGS sequence"/>
</dbReference>
<reference evidence="2 3" key="1">
    <citation type="submission" date="2024-10" db="EMBL/GenBank/DDBJ databases">
        <title>The Natural Products Discovery Center: Release of the First 8490 Sequenced Strains for Exploring Actinobacteria Biosynthetic Diversity.</title>
        <authorList>
            <person name="Kalkreuter E."/>
            <person name="Kautsar S.A."/>
            <person name="Yang D."/>
            <person name="Bader C.D."/>
            <person name="Teijaro C.N."/>
            <person name="Fluegel L."/>
            <person name="Davis C.M."/>
            <person name="Simpson J.R."/>
            <person name="Lauterbach L."/>
            <person name="Steele A.D."/>
            <person name="Gui C."/>
            <person name="Meng S."/>
            <person name="Li G."/>
            <person name="Viehrig K."/>
            <person name="Ye F."/>
            <person name="Su P."/>
            <person name="Kiefer A.F."/>
            <person name="Nichols A."/>
            <person name="Cepeda A.J."/>
            <person name="Yan W."/>
            <person name="Fan B."/>
            <person name="Jiang Y."/>
            <person name="Adhikari A."/>
            <person name="Zheng C.-J."/>
            <person name="Schuster L."/>
            <person name="Cowan T.M."/>
            <person name="Smanski M.J."/>
            <person name="Chevrette M.G."/>
            <person name="De Carvalho L.P.S."/>
            <person name="Shen B."/>
        </authorList>
    </citation>
    <scope>NUCLEOTIDE SEQUENCE [LARGE SCALE GENOMIC DNA]</scope>
    <source>
        <strain evidence="2 3">NPDC021253</strain>
    </source>
</reference>
<dbReference type="SUPFAM" id="SSF55729">
    <property type="entry name" value="Acyl-CoA N-acyltransferases (Nat)"/>
    <property type="match status" value="1"/>
</dbReference>
<keyword evidence="2" id="KW-0012">Acyltransferase</keyword>
<dbReference type="Gene3D" id="3.40.630.30">
    <property type="match status" value="1"/>
</dbReference>
<dbReference type="Pfam" id="PF00583">
    <property type="entry name" value="Acetyltransf_1"/>
    <property type="match status" value="1"/>
</dbReference>
<name>A0ABW7SCM8_9ACTN</name>
<evidence type="ECO:0000313" key="2">
    <source>
        <dbReference type="EMBL" id="MFI0791449.1"/>
    </source>
</evidence>
<comment type="caution">
    <text evidence="2">The sequence shown here is derived from an EMBL/GenBank/DDBJ whole genome shotgun (WGS) entry which is preliminary data.</text>
</comment>
<keyword evidence="2" id="KW-0808">Transferase</keyword>
<keyword evidence="3" id="KW-1185">Reference proteome</keyword>
<feature type="domain" description="N-acetyltransferase" evidence="1">
    <location>
        <begin position="5"/>
        <end position="179"/>
    </location>
</feature>
<dbReference type="PROSITE" id="PS51186">
    <property type="entry name" value="GNAT"/>
    <property type="match status" value="1"/>
</dbReference>
<evidence type="ECO:0000313" key="3">
    <source>
        <dbReference type="Proteomes" id="UP001611075"/>
    </source>
</evidence>
<dbReference type="GO" id="GO:0016746">
    <property type="term" value="F:acyltransferase activity"/>
    <property type="evidence" value="ECO:0007669"/>
    <property type="project" value="UniProtKB-KW"/>
</dbReference>
<proteinExistence type="predicted"/>
<protein>
    <submittedName>
        <fullName evidence="2">GNAT family N-acetyltransferase</fullName>
        <ecNumber evidence="2">2.3.-.-</ecNumber>
    </submittedName>
</protein>
<gene>
    <name evidence="2" type="ORF">ACH4OY_01910</name>
</gene>
<dbReference type="RefSeq" id="WP_396676085.1">
    <property type="nucleotide sequence ID" value="NZ_JBIRPU010000001.1"/>
</dbReference>
<organism evidence="2 3">
    <name type="scientific">Micromonospora rubida</name>
    <dbReference type="NCBI Taxonomy" id="2697657"/>
    <lineage>
        <taxon>Bacteria</taxon>
        <taxon>Bacillati</taxon>
        <taxon>Actinomycetota</taxon>
        <taxon>Actinomycetes</taxon>
        <taxon>Micromonosporales</taxon>
        <taxon>Micromonosporaceae</taxon>
        <taxon>Micromonospora</taxon>
    </lineage>
</organism>
<accession>A0ABW7SCM8</accession>
<dbReference type="CDD" id="cd04301">
    <property type="entry name" value="NAT_SF"/>
    <property type="match status" value="1"/>
</dbReference>
<dbReference type="InterPro" id="IPR016181">
    <property type="entry name" value="Acyl_CoA_acyltransferase"/>
</dbReference>
<sequence length="192" mass="21880">MIENMKLRHHTTAQAARLVDQLVGLYLEVYADGDEFHSEDRYRRQLAGHMQRDGWDLVIATVGEELVGYIYGFPLPAETGWWTGIQEPVPAGYTDEDGERTFAISELMVTPGLRRRGIARVLHDELLGERAEERSTLLADPDNFPAQAAYRSWGWQRITKLRPSWEHAPTFDVLIRPLKNRAGPSSGHRTRA</sequence>
<dbReference type="InterPro" id="IPR000182">
    <property type="entry name" value="GNAT_dom"/>
</dbReference>
<evidence type="ECO:0000259" key="1">
    <source>
        <dbReference type="PROSITE" id="PS51186"/>
    </source>
</evidence>
<dbReference type="EC" id="2.3.-.-" evidence="2"/>
<dbReference type="EMBL" id="JBIRPU010000001">
    <property type="protein sequence ID" value="MFI0791449.1"/>
    <property type="molecule type" value="Genomic_DNA"/>
</dbReference>